<proteinExistence type="predicted"/>
<protein>
    <submittedName>
        <fullName evidence="2">Uncharacterized protein</fullName>
    </submittedName>
</protein>
<evidence type="ECO:0000313" key="3">
    <source>
        <dbReference type="Proteomes" id="UP000194318"/>
    </source>
</evidence>
<feature type="compositionally biased region" description="Low complexity" evidence="1">
    <location>
        <begin position="11"/>
        <end position="25"/>
    </location>
</feature>
<comment type="caution">
    <text evidence="2">The sequence shown here is derived from an EMBL/GenBank/DDBJ whole genome shotgun (WGS) entry which is preliminary data.</text>
</comment>
<evidence type="ECO:0000256" key="1">
    <source>
        <dbReference type="SAM" id="MobiDB-lite"/>
    </source>
</evidence>
<accession>A0A1Y2NPQ0</accession>
<gene>
    <name evidence="2" type="ORF">BG846_05370</name>
</gene>
<dbReference type="EMBL" id="MIFZ01000338">
    <property type="protein sequence ID" value="OSY49027.1"/>
    <property type="molecule type" value="Genomic_DNA"/>
</dbReference>
<sequence length="86" mass="8556">MPCCIGVSGYTSSTSRPSPTSRSTSACDSDTSGKSDGVAPPAPSVRQCPTSSVSSAANRSARPATVASSCTAVENAQSKTNRPSTT</sequence>
<reference evidence="2 3" key="1">
    <citation type="submission" date="2016-09" db="EMBL/GenBank/DDBJ databases">
        <title>Streptomyces fradiae DSM40063, a candidate organism with high potential of specific P450 cytochromes.</title>
        <authorList>
            <person name="Grumaz C."/>
            <person name="Vainshtein Y."/>
            <person name="Kirstahler P."/>
            <person name="Sohn K."/>
        </authorList>
    </citation>
    <scope>NUCLEOTIDE SEQUENCE [LARGE SCALE GENOMIC DNA]</scope>
    <source>
        <strain evidence="2 3">DSM 40063</strain>
    </source>
</reference>
<feature type="compositionally biased region" description="Low complexity" evidence="1">
    <location>
        <begin position="49"/>
        <end position="65"/>
    </location>
</feature>
<dbReference type="AlphaFoldDB" id="A0A1Y2NPQ0"/>
<evidence type="ECO:0000313" key="2">
    <source>
        <dbReference type="EMBL" id="OSY49027.1"/>
    </source>
</evidence>
<organism evidence="2 3">
    <name type="scientific">Streptomyces fradiae ATCC 10745 = DSM 40063</name>
    <dbReference type="NCBI Taxonomy" id="1319510"/>
    <lineage>
        <taxon>Bacteria</taxon>
        <taxon>Bacillati</taxon>
        <taxon>Actinomycetota</taxon>
        <taxon>Actinomycetes</taxon>
        <taxon>Kitasatosporales</taxon>
        <taxon>Streptomycetaceae</taxon>
        <taxon>Streptomyces</taxon>
    </lineage>
</organism>
<dbReference type="Proteomes" id="UP000194318">
    <property type="component" value="Unassembled WGS sequence"/>
</dbReference>
<name>A0A1Y2NPQ0_STRFR</name>
<feature type="region of interest" description="Disordered" evidence="1">
    <location>
        <begin position="1"/>
        <end position="86"/>
    </location>
</feature>
<feature type="compositionally biased region" description="Polar residues" evidence="1">
    <location>
        <begin position="66"/>
        <end position="86"/>
    </location>
</feature>